<feature type="transmembrane region" description="Helical" evidence="8">
    <location>
        <begin position="524"/>
        <end position="543"/>
    </location>
</feature>
<dbReference type="Gene3D" id="1.20.1250.20">
    <property type="entry name" value="MFS general substrate transporter like domains"/>
    <property type="match status" value="1"/>
</dbReference>
<dbReference type="Pfam" id="PF00083">
    <property type="entry name" value="Sugar_tr"/>
    <property type="match status" value="1"/>
</dbReference>
<feature type="transmembrane region" description="Helical" evidence="8">
    <location>
        <begin position="191"/>
        <end position="209"/>
    </location>
</feature>
<feature type="transmembrane region" description="Helical" evidence="8">
    <location>
        <begin position="81"/>
        <end position="98"/>
    </location>
</feature>
<evidence type="ECO:0000256" key="4">
    <source>
        <dbReference type="ARBA" id="ARBA00022692"/>
    </source>
</evidence>
<evidence type="ECO:0000256" key="2">
    <source>
        <dbReference type="ARBA" id="ARBA00010992"/>
    </source>
</evidence>
<dbReference type="PANTHER" id="PTHR48022:SF8">
    <property type="entry name" value="MAJOR FACILITATOR SUPERFAMILY (MFS) PROFILE DOMAIN-CONTAINING PROTEIN-RELATED"/>
    <property type="match status" value="1"/>
</dbReference>
<sequence length="599" mass="65590">MDSISGTEKRKVNSSFWVVCSPVSPTETQVRGGADQAEAYIEGVPGAQMGPLFVSFTLLPSTTAMFWISMKNEPKQVLNRTLWFAIFVFGLLGTSRGLDEGNISGTVAQPAFISEFKLHDPSLSKDAKANLLSNITSMVQIGSVAGALIAMLVVDRIGRLWSLREMLVVWIVGVIIQITSKDVGQLYAGRFIAGMGIGQSVVIGPTYLAEIAPPHVRGLATCAFSGSVYLGVMLSYFANYGTTLHVSNSSRNQWVIPTILQIIFSGIMLIGSVFVHESPRWLMKIGKDEEAVETLCKIRKLPADDLYVQGEILMVREQIEREKQAMTGASYWSLFKELLSTPANRYRLFLGLMIQILGQWSGANAITIYAPSFFEMIGVHGQQQKMLSTAILGVVKFAASILCAVFLIDTIGRRRSLYSGISLQFVSILYVSIYLAVVPNNDPARVKSASERHAGIGAIAAIYLSGVGWALGWNSVQYLINAEIYTVRHRSLASGLIMTVHFANQYGNSKALPSMRLGMTDTGAMFFFSGVILIGLAWSWFFLPEVSGRSLESIDEMFSLPWYLIGRRGHQMVPETSAAVQIAADEDEKKGGVVHVENC</sequence>
<name>A0A1N6MBZ1_9ASCO</name>
<feature type="transmembrane region" description="Helical" evidence="8">
    <location>
        <begin position="161"/>
        <end position="179"/>
    </location>
</feature>
<keyword evidence="3 7" id="KW-0813">Transport</keyword>
<evidence type="ECO:0000256" key="3">
    <source>
        <dbReference type="ARBA" id="ARBA00022448"/>
    </source>
</evidence>
<keyword evidence="6 8" id="KW-0472">Membrane</keyword>
<dbReference type="PANTHER" id="PTHR48022">
    <property type="entry name" value="PLASTIDIC GLUCOSE TRANSPORTER 4"/>
    <property type="match status" value="1"/>
</dbReference>
<evidence type="ECO:0000259" key="9">
    <source>
        <dbReference type="PROSITE" id="PS50850"/>
    </source>
</evidence>
<evidence type="ECO:0000313" key="10">
    <source>
        <dbReference type="EMBL" id="SIP56055.1"/>
    </source>
</evidence>
<comment type="subcellular location">
    <subcellularLocation>
        <location evidence="1">Membrane</location>
        <topology evidence="1">Multi-pass membrane protein</topology>
    </subcellularLocation>
</comment>
<feature type="transmembrane region" description="Helical" evidence="8">
    <location>
        <begin position="390"/>
        <end position="408"/>
    </location>
</feature>
<dbReference type="GO" id="GO:0005351">
    <property type="term" value="F:carbohydrate:proton symporter activity"/>
    <property type="evidence" value="ECO:0007669"/>
    <property type="project" value="TreeGrafter"/>
</dbReference>
<dbReference type="InterPro" id="IPR020846">
    <property type="entry name" value="MFS_dom"/>
</dbReference>
<evidence type="ECO:0000256" key="6">
    <source>
        <dbReference type="ARBA" id="ARBA00023136"/>
    </source>
</evidence>
<gene>
    <name evidence="10" type="ORF">YAGA0_E17612g</name>
</gene>
<evidence type="ECO:0000256" key="1">
    <source>
        <dbReference type="ARBA" id="ARBA00004141"/>
    </source>
</evidence>
<keyword evidence="4 8" id="KW-0812">Transmembrane</keyword>
<reference evidence="10" key="2">
    <citation type="submission" date="2016-12" db="EMBL/GenBank/DDBJ databases">
        <title>Characterization of hexose transporters in Yarrowia lipolytica reveals new groups of Sugar Porters involved in yeast growth.</title>
        <authorList>
            <person name="Lazar Z."/>
            <person name="Neuveglise C."/>
            <person name="Rossignol T."/>
            <person name="Devillers H."/>
            <person name="Morin N."/>
            <person name="Robak M."/>
            <person name="Nicaud J.-M."/>
            <person name="Crutz-Le Coq A.-M."/>
        </authorList>
    </citation>
    <scope>NUCLEOTIDE SEQUENCE</scope>
    <source>
        <strain evidence="10">CBS 9722</strain>
    </source>
</reference>
<feature type="transmembrane region" description="Helical" evidence="8">
    <location>
        <begin position="456"/>
        <end position="480"/>
    </location>
</feature>
<feature type="transmembrane region" description="Helical" evidence="8">
    <location>
        <begin position="348"/>
        <end position="370"/>
    </location>
</feature>
<dbReference type="InterPro" id="IPR005828">
    <property type="entry name" value="MFS_sugar_transport-like"/>
</dbReference>
<dbReference type="InterPro" id="IPR003663">
    <property type="entry name" value="Sugar/inositol_transpt"/>
</dbReference>
<feature type="domain" description="Major facilitator superfamily (MFS) profile" evidence="9">
    <location>
        <begin position="85"/>
        <end position="547"/>
    </location>
</feature>
<dbReference type="PROSITE" id="PS50850">
    <property type="entry name" value="MFS"/>
    <property type="match status" value="1"/>
</dbReference>
<dbReference type="EMBL" id="LT671732">
    <property type="protein sequence ID" value="SIP56055.1"/>
    <property type="molecule type" value="Genomic_DNA"/>
</dbReference>
<feature type="transmembrane region" description="Helical" evidence="8">
    <location>
        <begin position="131"/>
        <end position="154"/>
    </location>
</feature>
<dbReference type="PROSITE" id="PS00217">
    <property type="entry name" value="SUGAR_TRANSPORT_2"/>
    <property type="match status" value="1"/>
</dbReference>
<organism evidence="10">
    <name type="scientific">Yarrowia galli</name>
    <dbReference type="NCBI Taxonomy" id="197054"/>
    <lineage>
        <taxon>Eukaryota</taxon>
        <taxon>Fungi</taxon>
        <taxon>Dikarya</taxon>
        <taxon>Ascomycota</taxon>
        <taxon>Saccharomycotina</taxon>
        <taxon>Dipodascomycetes</taxon>
        <taxon>Dipodascales</taxon>
        <taxon>Dipodascales incertae sedis</taxon>
        <taxon>Yarrowia</taxon>
    </lineage>
</organism>
<proteinExistence type="inferred from homology"/>
<dbReference type="NCBIfam" id="TIGR00879">
    <property type="entry name" value="SP"/>
    <property type="match status" value="1"/>
</dbReference>
<dbReference type="InterPro" id="IPR036259">
    <property type="entry name" value="MFS_trans_sf"/>
</dbReference>
<dbReference type="SUPFAM" id="SSF103473">
    <property type="entry name" value="MFS general substrate transporter"/>
    <property type="match status" value="1"/>
</dbReference>
<dbReference type="InterPro" id="IPR005829">
    <property type="entry name" value="Sugar_transporter_CS"/>
</dbReference>
<comment type="similarity">
    <text evidence="2 7">Belongs to the major facilitator superfamily. Sugar transporter (TC 2.A.1.1) family.</text>
</comment>
<feature type="transmembrane region" description="Helical" evidence="8">
    <location>
        <begin position="254"/>
        <end position="275"/>
    </location>
</feature>
<feature type="transmembrane region" description="Helical" evidence="8">
    <location>
        <begin position="216"/>
        <end position="238"/>
    </location>
</feature>
<protein>
    <submittedName>
        <fullName evidence="10">Putative Sugar Porter</fullName>
    </submittedName>
</protein>
<reference evidence="10" key="1">
    <citation type="submission" date="2016-11" db="EMBL/GenBank/DDBJ databases">
        <authorList>
            <person name="Jaros S."/>
            <person name="Januszkiewicz K."/>
            <person name="Wedrychowicz H."/>
        </authorList>
    </citation>
    <scope>NUCLEOTIDE SEQUENCE</scope>
    <source>
        <strain evidence="10">CBS 9722</strain>
    </source>
</reference>
<dbReference type="PRINTS" id="PR00171">
    <property type="entry name" value="SUGRTRNSPORT"/>
</dbReference>
<evidence type="ECO:0000256" key="7">
    <source>
        <dbReference type="RuleBase" id="RU003346"/>
    </source>
</evidence>
<dbReference type="InterPro" id="IPR050360">
    <property type="entry name" value="MFS_Sugar_Transporters"/>
</dbReference>
<feature type="transmembrane region" description="Helical" evidence="8">
    <location>
        <begin position="417"/>
        <end position="436"/>
    </location>
</feature>
<evidence type="ECO:0000256" key="8">
    <source>
        <dbReference type="SAM" id="Phobius"/>
    </source>
</evidence>
<feature type="transmembrane region" description="Helical" evidence="8">
    <location>
        <begin position="52"/>
        <end position="69"/>
    </location>
</feature>
<evidence type="ECO:0000256" key="5">
    <source>
        <dbReference type="ARBA" id="ARBA00022989"/>
    </source>
</evidence>
<accession>A0A1N6MBZ1</accession>
<dbReference type="GO" id="GO:0016020">
    <property type="term" value="C:membrane"/>
    <property type="evidence" value="ECO:0007669"/>
    <property type="project" value="UniProtKB-SubCell"/>
</dbReference>
<dbReference type="AlphaFoldDB" id="A0A1N6MBZ1"/>
<keyword evidence="5 8" id="KW-1133">Transmembrane helix</keyword>
<dbReference type="FunFam" id="1.20.1250.20:FF:000313">
    <property type="entry name" value="MFS quinate transporter"/>
    <property type="match status" value="1"/>
</dbReference>